<gene>
    <name evidence="2" type="ORF">GMO_11280</name>
</gene>
<protein>
    <submittedName>
        <fullName evidence="2">Uncharacterized protein</fullName>
    </submittedName>
</protein>
<name>G6XHY4_9PROT</name>
<keyword evidence="3" id="KW-1185">Reference proteome</keyword>
<evidence type="ECO:0000313" key="2">
    <source>
        <dbReference type="EMBL" id="EHH68358.1"/>
    </source>
</evidence>
<dbReference type="PATRIC" id="fig|1088869.3.peg.1127"/>
<dbReference type="STRING" id="1088869.GMO_11280"/>
<reference evidence="2 3" key="1">
    <citation type="submission" date="2011-10" db="EMBL/GenBank/DDBJ databases">
        <title>Genome sequence of Gluconobacter morbifer G707, isolated from Drosophila gut.</title>
        <authorList>
            <person name="Lee W.-J."/>
            <person name="Kim E.-K."/>
        </authorList>
    </citation>
    <scope>NUCLEOTIDE SEQUENCE [LARGE SCALE GENOMIC DNA]</scope>
    <source>
        <strain evidence="2 3">G707</strain>
    </source>
</reference>
<comment type="caution">
    <text evidence="2">The sequence shown here is derived from an EMBL/GenBank/DDBJ whole genome shotgun (WGS) entry which is preliminary data.</text>
</comment>
<dbReference type="AlphaFoldDB" id="G6XHY4"/>
<dbReference type="Proteomes" id="UP000004949">
    <property type="component" value="Unassembled WGS sequence"/>
</dbReference>
<dbReference type="RefSeq" id="WP_008851277.1">
    <property type="nucleotide sequence ID" value="NZ_AGQV01000002.1"/>
</dbReference>
<evidence type="ECO:0000313" key="3">
    <source>
        <dbReference type="Proteomes" id="UP000004949"/>
    </source>
</evidence>
<evidence type="ECO:0000256" key="1">
    <source>
        <dbReference type="SAM" id="MobiDB-lite"/>
    </source>
</evidence>
<accession>G6XHY4</accession>
<proteinExistence type="predicted"/>
<feature type="compositionally biased region" description="Polar residues" evidence="1">
    <location>
        <begin position="79"/>
        <end position="92"/>
    </location>
</feature>
<feature type="region of interest" description="Disordered" evidence="1">
    <location>
        <begin position="79"/>
        <end position="98"/>
    </location>
</feature>
<dbReference type="EMBL" id="AGQV01000002">
    <property type="protein sequence ID" value="EHH68358.1"/>
    <property type="molecule type" value="Genomic_DNA"/>
</dbReference>
<organism evidence="2 3">
    <name type="scientific">Gluconobacter morbifer G707</name>
    <dbReference type="NCBI Taxonomy" id="1088869"/>
    <lineage>
        <taxon>Bacteria</taxon>
        <taxon>Pseudomonadati</taxon>
        <taxon>Pseudomonadota</taxon>
        <taxon>Alphaproteobacteria</taxon>
        <taxon>Acetobacterales</taxon>
        <taxon>Acetobacteraceae</taxon>
        <taxon>Gluconobacter</taxon>
    </lineage>
</organism>
<sequence length="98" mass="9889">MADLNSLTSLQTLVSTVAGRHESDAVKADLALVGTAVSLLAQTLVPRLDPSLNLSGIDAGLARAFDGITDTVTAAETKVSTETEASGASTAQEIPAHA</sequence>
<dbReference type="OrthoDB" id="7225333at2"/>